<name>A0A660CCQ4_9PSEU</name>
<dbReference type="EMBL" id="VLJV01000001">
    <property type="protein sequence ID" value="TWH21330.1"/>
    <property type="molecule type" value="Genomic_DNA"/>
</dbReference>
<protein>
    <recommendedName>
        <fullName evidence="3">Polyketide cyclase/dehydrase/lipid transport protein</fullName>
    </recommendedName>
</protein>
<organism evidence="1 2">
    <name type="scientific">Prauserella rugosa</name>
    <dbReference type="NCBI Taxonomy" id="43354"/>
    <lineage>
        <taxon>Bacteria</taxon>
        <taxon>Bacillati</taxon>
        <taxon>Actinomycetota</taxon>
        <taxon>Actinomycetes</taxon>
        <taxon>Pseudonocardiales</taxon>
        <taxon>Pseudonocardiaceae</taxon>
        <taxon>Prauserella</taxon>
    </lineage>
</organism>
<reference evidence="1 2" key="1">
    <citation type="submission" date="2019-07" db="EMBL/GenBank/DDBJ databases">
        <title>R&amp;d 2014.</title>
        <authorList>
            <person name="Klenk H.-P."/>
        </authorList>
    </citation>
    <scope>NUCLEOTIDE SEQUENCE [LARGE SCALE GENOMIC DNA]</scope>
    <source>
        <strain evidence="1 2">DSM 43194</strain>
    </source>
</reference>
<comment type="caution">
    <text evidence="1">The sequence shown here is derived from an EMBL/GenBank/DDBJ whole genome shotgun (WGS) entry which is preliminary data.</text>
</comment>
<dbReference type="RefSeq" id="WP_030533680.1">
    <property type="nucleotide sequence ID" value="NZ_JOIJ01000017.1"/>
</dbReference>
<dbReference type="SUPFAM" id="SSF55961">
    <property type="entry name" value="Bet v1-like"/>
    <property type="match status" value="1"/>
</dbReference>
<dbReference type="Proteomes" id="UP000317303">
    <property type="component" value="Unassembled WGS sequence"/>
</dbReference>
<gene>
    <name evidence="1" type="ORF">JD82_03189</name>
</gene>
<evidence type="ECO:0000313" key="1">
    <source>
        <dbReference type="EMBL" id="TWH21330.1"/>
    </source>
</evidence>
<proteinExistence type="predicted"/>
<keyword evidence="2" id="KW-1185">Reference proteome</keyword>
<sequence>MVTATQSALIDAPVERLRTTLLDAPRLPEWNPAFVRVTGPPLASRGARYELEVIRGLRGDLTYLLGGALHSLPALRLERLAEQAARSADRGRRQGGA</sequence>
<dbReference type="OrthoDB" id="191189at2"/>
<dbReference type="AlphaFoldDB" id="A0A660CCQ4"/>
<evidence type="ECO:0008006" key="3">
    <source>
        <dbReference type="Google" id="ProtNLM"/>
    </source>
</evidence>
<evidence type="ECO:0000313" key="2">
    <source>
        <dbReference type="Proteomes" id="UP000317303"/>
    </source>
</evidence>
<accession>A0A660CCQ4</accession>